<evidence type="ECO:0000313" key="5">
    <source>
        <dbReference type="Proteomes" id="UP001369086"/>
    </source>
</evidence>
<dbReference type="EMBL" id="JAHFZB010000004">
    <property type="protein sequence ID" value="KAK6490463.1"/>
    <property type="molecule type" value="Genomic_DNA"/>
</dbReference>
<dbReference type="Gene3D" id="1.20.900.10">
    <property type="entry name" value="Dbl homology (DH) domain"/>
    <property type="match status" value="1"/>
</dbReference>
<feature type="domain" description="VPS9" evidence="3">
    <location>
        <begin position="858"/>
        <end position="1004"/>
    </location>
</feature>
<dbReference type="Proteomes" id="UP001369086">
    <property type="component" value="Unassembled WGS sequence"/>
</dbReference>
<protein>
    <submittedName>
        <fullName evidence="4">ALS2 C-terminal-like protein isoform X1</fullName>
    </submittedName>
</protein>
<dbReference type="SMART" id="SM00698">
    <property type="entry name" value="MORN"/>
    <property type="match status" value="8"/>
</dbReference>
<feature type="region of interest" description="Disordered" evidence="2">
    <location>
        <begin position="25"/>
        <end position="44"/>
    </location>
</feature>
<dbReference type="Gene3D" id="2.20.110.10">
    <property type="entry name" value="Histone H3 K4-specific methyltransferase SET7/9 N-terminal domain"/>
    <property type="match status" value="2"/>
</dbReference>
<dbReference type="SUPFAM" id="SSF82185">
    <property type="entry name" value="Histone H3 K4-specific methyltransferase SET7/9 N-terminal domain"/>
    <property type="match status" value="2"/>
</dbReference>
<dbReference type="InterPro" id="IPR003123">
    <property type="entry name" value="VPS9"/>
</dbReference>
<dbReference type="SUPFAM" id="SSF48065">
    <property type="entry name" value="DBL homology domain (DH-domain)"/>
    <property type="match status" value="1"/>
</dbReference>
<name>A0ABR1A072_HUSHU</name>
<dbReference type="InterPro" id="IPR057248">
    <property type="entry name" value="Alsin-like_PH"/>
</dbReference>
<sequence length="1007" mass="115633">MKIAGNIGFLLPVLMSHPGSSSQRSTSFSIPFSSSPPDPAGSHFKEKSAARSLVETDKTFLDSLADINTNVLHHLLHHNTVDQKWHSQMTQLLMLNEKFHALWDQTGEMCKTLKRLIQQDKPVSLQDIYIISNKTGVQEVYIQYFSSFTNFLVVEGFDYLSKKTSCYFKKNKVNLNKFLTNSQKAENSVSVSLYRILHERIREQVNQYTLILTRLYETTHKTASSEVIHDALKGFVDLQMYINQVLDEASVTNALWKSLERKVTDVLRIPESRLREESRNIPISVSPGRSGHDRILLFDDVFVLLQGSDIHCYDLTTLWIEFTTEENPSRRSLKVTSPEESFTLSAKEPQHEAVWQWKLNQAIRQCLAGKRDFPLWGKGVNGRSPSSPPTSRFSAYTFKNEGRFKNAVYEGHWNKGVPHGKGTLRWDDERNYTGDFRDGKEHGFGVCVVPRKETEGYDCYKCHWKDGRMHGYGICEYSNNTVYRGYFKDNLRHGFGILEGCRTDSKPLRYVGHWENDKKTGYGVWESIDSGESYRGMWLEDQRHGHGIVVTQSGLCYKGIFNSDKLTGKGILLSEDNSLYEGEFTEDLMLKGKGKLTFPNGFTIEGVFSNTFGNGLQASGILKTVGHEETAESVAQLQMGLHGLPVEKRWTGIYEPFVEYLQAGSTEESDESFLGFHIETGRTMRKTPNNNNGAGIIAETHTEVTTEYLFCNREPEEFSVSTDFIENLKKQPDYILLQQYLEKSFQSSKHPLGKILQTQALVFQATYSGMGANKHLLTMAQEEVKYHAKKLLEIIRDYLPESFNKECENKETRDEMNCYTVVLPLILPKFYPELFMLYMLYHEKGDALYWQGIVHLGLLSDAKLLEFLDVQKHLWPLKDLQLTANQRYSQVKDQCFHSAIECFQKISTTADPRDKIDTLFRTFEEIEKTVSWVLDREYKLPMDDLLPLLIYVVSRARIQHLGAELHLIRDMMDPCGIGGIYDFLLTALESCYQHIQKEDIRQARFPD</sequence>
<dbReference type="PANTHER" id="PTHR46089:SF1">
    <property type="entry name" value="ALS2 C-TERMINAL-LIKE PROTEIN"/>
    <property type="match status" value="1"/>
</dbReference>
<accession>A0ABR1A072</accession>
<dbReference type="SUPFAM" id="SSF109993">
    <property type="entry name" value="VPS9 domain"/>
    <property type="match status" value="1"/>
</dbReference>
<dbReference type="InterPro" id="IPR035899">
    <property type="entry name" value="DBL_dom_sf"/>
</dbReference>
<dbReference type="PANTHER" id="PTHR46089">
    <property type="entry name" value="ALSIN HOMOLOG"/>
    <property type="match status" value="1"/>
</dbReference>
<dbReference type="Pfam" id="PF25383">
    <property type="entry name" value="PH_alsin"/>
    <property type="match status" value="1"/>
</dbReference>
<dbReference type="Pfam" id="PF02493">
    <property type="entry name" value="MORN"/>
    <property type="match status" value="8"/>
</dbReference>
<organism evidence="4 5">
    <name type="scientific">Huso huso</name>
    <name type="common">Beluga</name>
    <name type="synonym">Acipenser huso</name>
    <dbReference type="NCBI Taxonomy" id="61971"/>
    <lineage>
        <taxon>Eukaryota</taxon>
        <taxon>Metazoa</taxon>
        <taxon>Chordata</taxon>
        <taxon>Craniata</taxon>
        <taxon>Vertebrata</taxon>
        <taxon>Euteleostomi</taxon>
        <taxon>Actinopterygii</taxon>
        <taxon>Chondrostei</taxon>
        <taxon>Acipenseriformes</taxon>
        <taxon>Acipenseridae</taxon>
        <taxon>Huso</taxon>
    </lineage>
</organism>
<dbReference type="Pfam" id="PF02204">
    <property type="entry name" value="VPS9"/>
    <property type="match status" value="1"/>
</dbReference>
<dbReference type="PROSITE" id="PS51205">
    <property type="entry name" value="VPS9"/>
    <property type="match status" value="1"/>
</dbReference>
<evidence type="ECO:0000259" key="3">
    <source>
        <dbReference type="PROSITE" id="PS51205"/>
    </source>
</evidence>
<dbReference type="InterPro" id="IPR003409">
    <property type="entry name" value="MORN"/>
</dbReference>
<proteinExistence type="predicted"/>
<dbReference type="Gene3D" id="1.20.1050.80">
    <property type="entry name" value="VPS9 domain"/>
    <property type="match status" value="1"/>
</dbReference>
<keyword evidence="5" id="KW-1185">Reference proteome</keyword>
<keyword evidence="1" id="KW-0677">Repeat</keyword>
<reference evidence="4 5" key="1">
    <citation type="submission" date="2021-05" db="EMBL/GenBank/DDBJ databases">
        <authorList>
            <person name="Zahm M."/>
            <person name="Klopp C."/>
            <person name="Cabau C."/>
            <person name="Kuhl H."/>
            <person name="Suciu R."/>
            <person name="Ciorpac M."/>
            <person name="Holostenco D."/>
            <person name="Gessner J."/>
            <person name="Wuertz S."/>
            <person name="Hohne C."/>
            <person name="Stock M."/>
            <person name="Gislard M."/>
            <person name="Lluch J."/>
            <person name="Milhes M."/>
            <person name="Lampietro C."/>
            <person name="Lopez Roques C."/>
            <person name="Donnadieu C."/>
            <person name="Du K."/>
            <person name="Schartl M."/>
            <person name="Guiguen Y."/>
        </authorList>
    </citation>
    <scope>NUCLEOTIDE SEQUENCE [LARGE SCALE GENOMIC DNA]</scope>
    <source>
        <strain evidence="4">Hh-F2</strain>
        <tissue evidence="4">Blood</tissue>
    </source>
</reference>
<dbReference type="InterPro" id="IPR037191">
    <property type="entry name" value="VPS9_dom_sf"/>
</dbReference>
<evidence type="ECO:0000313" key="4">
    <source>
        <dbReference type="EMBL" id="KAK6490463.1"/>
    </source>
</evidence>
<comment type="caution">
    <text evidence="4">The sequence shown here is derived from an EMBL/GenBank/DDBJ whole genome shotgun (WGS) entry which is preliminary data.</text>
</comment>
<evidence type="ECO:0000256" key="1">
    <source>
        <dbReference type="ARBA" id="ARBA00022737"/>
    </source>
</evidence>
<evidence type="ECO:0000256" key="2">
    <source>
        <dbReference type="SAM" id="MobiDB-lite"/>
    </source>
</evidence>
<dbReference type="InterPro" id="IPR051984">
    <property type="entry name" value="Alsin"/>
</dbReference>
<gene>
    <name evidence="4" type="ORF">HHUSO_G5009</name>
</gene>
<dbReference type="Pfam" id="PF25582">
    <property type="entry name" value="DH_Alsin"/>
    <property type="match status" value="1"/>
</dbReference>